<dbReference type="HOGENOM" id="CLU_3431973_0_0_1"/>
<evidence type="ECO:0000313" key="2">
    <source>
        <dbReference type="Proteomes" id="UP000015530"/>
    </source>
</evidence>
<evidence type="ECO:0000313" key="1">
    <source>
        <dbReference type="EMBL" id="EQB50984.1"/>
    </source>
</evidence>
<gene>
    <name evidence="1" type="ORF">CGLO_09529</name>
</gene>
<organism evidence="1 2">
    <name type="scientific">Colletotrichum gloeosporioides (strain Cg-14)</name>
    <name type="common">Anthracnose fungus</name>
    <name type="synonym">Glomerella cingulata</name>
    <dbReference type="NCBI Taxonomy" id="1237896"/>
    <lineage>
        <taxon>Eukaryota</taxon>
        <taxon>Fungi</taxon>
        <taxon>Dikarya</taxon>
        <taxon>Ascomycota</taxon>
        <taxon>Pezizomycotina</taxon>
        <taxon>Sordariomycetes</taxon>
        <taxon>Hypocreomycetidae</taxon>
        <taxon>Glomerellales</taxon>
        <taxon>Glomerellaceae</taxon>
        <taxon>Colletotrichum</taxon>
        <taxon>Colletotrichum gloeosporioides species complex</taxon>
    </lineage>
</organism>
<protein>
    <submittedName>
        <fullName evidence="1">Uncharacterized protein</fullName>
    </submittedName>
</protein>
<dbReference type="Proteomes" id="UP000015530">
    <property type="component" value="Unassembled WGS sequence"/>
</dbReference>
<accession>T0KFZ5</accession>
<reference evidence="2" key="1">
    <citation type="journal article" date="2013" name="Mol. Plant Microbe Interact.">
        <title>Global aspects of pacC regulation of pathogenicity genes in Colletotrichum gloeosporioides as revealed by transcriptome analysis.</title>
        <authorList>
            <person name="Alkan N."/>
            <person name="Meng X."/>
            <person name="Friedlander G."/>
            <person name="Reuveni E."/>
            <person name="Sukno S."/>
            <person name="Sherman A."/>
            <person name="Thon M."/>
            <person name="Fluhr R."/>
            <person name="Prusky D."/>
        </authorList>
    </citation>
    <scope>NUCLEOTIDE SEQUENCE [LARGE SCALE GENOMIC DNA]</scope>
    <source>
        <strain evidence="2">Cg-14</strain>
    </source>
</reference>
<name>T0KFZ5_COLGC</name>
<dbReference type="AlphaFoldDB" id="T0KFZ5"/>
<proteinExistence type="predicted"/>
<dbReference type="EMBL" id="AMYD01001923">
    <property type="protein sequence ID" value="EQB50984.1"/>
    <property type="molecule type" value="Genomic_DNA"/>
</dbReference>
<sequence>MLNSFSYTRNTNRFSRE</sequence>
<comment type="caution">
    <text evidence="1">The sequence shown here is derived from an EMBL/GenBank/DDBJ whole genome shotgun (WGS) entry which is preliminary data.</text>
</comment>